<organism evidence="1 2">
    <name type="scientific">Maudiozyma saulgeensis</name>
    <dbReference type="NCBI Taxonomy" id="1789683"/>
    <lineage>
        <taxon>Eukaryota</taxon>
        <taxon>Fungi</taxon>
        <taxon>Dikarya</taxon>
        <taxon>Ascomycota</taxon>
        <taxon>Saccharomycotina</taxon>
        <taxon>Saccharomycetes</taxon>
        <taxon>Saccharomycetales</taxon>
        <taxon>Saccharomycetaceae</taxon>
        <taxon>Maudiozyma</taxon>
    </lineage>
</organism>
<dbReference type="STRING" id="1789683.A0A1X7R878"/>
<dbReference type="Proteomes" id="UP000196158">
    <property type="component" value="Unassembled WGS sequence"/>
</dbReference>
<proteinExistence type="predicted"/>
<protein>
    <submittedName>
        <fullName evidence="1">Similar to Saccharomyces cerevisiae YBR077C SLM4 Component of the EGO complex</fullName>
    </submittedName>
</protein>
<dbReference type="InterPro" id="IPR020233">
    <property type="entry name" value="Slm4"/>
</dbReference>
<keyword evidence="2" id="KW-1185">Reference proteome</keyword>
<name>A0A1X7R878_9SACH</name>
<reference evidence="1 2" key="1">
    <citation type="submission" date="2017-04" db="EMBL/GenBank/DDBJ databases">
        <authorList>
            <person name="Afonso C.L."/>
            <person name="Miller P.J."/>
            <person name="Scott M.A."/>
            <person name="Spackman E."/>
            <person name="Goraichik I."/>
            <person name="Dimitrov K.M."/>
            <person name="Suarez D.L."/>
            <person name="Swayne D.E."/>
        </authorList>
    </citation>
    <scope>NUCLEOTIDE SEQUENCE [LARGE SCALE GENOMIC DNA]</scope>
</reference>
<dbReference type="GO" id="GO:0071986">
    <property type="term" value="C:Ragulator complex"/>
    <property type="evidence" value="ECO:0007669"/>
    <property type="project" value="InterPro"/>
</dbReference>
<dbReference type="OrthoDB" id="4033908at2759"/>
<evidence type="ECO:0000313" key="1">
    <source>
        <dbReference type="EMBL" id="SMN21835.1"/>
    </source>
</evidence>
<sequence>MIHGGYIEDLLHQTLKPITIDSQQLQIQSAVLLSIKNGSVLSYSTNLDLVDITNSNNNETSLKMMTLLCKDKWDENENDDPEPHYIFKFNSFETKIYNYEIENLHACITQIPNSDLLLLLTADPIFPYGLLTLKMKYLLKSCNSLINYKLNSNE</sequence>
<accession>A0A1X7R878</accession>
<dbReference type="EMBL" id="FXLY01000009">
    <property type="protein sequence ID" value="SMN21835.1"/>
    <property type="molecule type" value="Genomic_DNA"/>
</dbReference>
<dbReference type="Pfam" id="PF16818">
    <property type="entry name" value="SLM4"/>
    <property type="match status" value="1"/>
</dbReference>
<dbReference type="GO" id="GO:0007165">
    <property type="term" value="P:signal transduction"/>
    <property type="evidence" value="ECO:0007669"/>
    <property type="project" value="InterPro"/>
</dbReference>
<gene>
    <name evidence="1" type="ORF">KASA_0J01584G</name>
</gene>
<dbReference type="AlphaFoldDB" id="A0A1X7R878"/>
<dbReference type="Gene3D" id="3.30.450.30">
    <property type="entry name" value="Dynein light chain 2a, cytoplasmic"/>
    <property type="match status" value="1"/>
</dbReference>
<evidence type="ECO:0000313" key="2">
    <source>
        <dbReference type="Proteomes" id="UP000196158"/>
    </source>
</evidence>